<evidence type="ECO:0000313" key="2">
    <source>
        <dbReference type="EMBL" id="KAK6171664.1"/>
    </source>
</evidence>
<evidence type="ECO:0000256" key="1">
    <source>
        <dbReference type="SAM" id="MobiDB-lite"/>
    </source>
</evidence>
<dbReference type="Proteomes" id="UP001347796">
    <property type="component" value="Unassembled WGS sequence"/>
</dbReference>
<dbReference type="EMBL" id="JAZGQO010000013">
    <property type="protein sequence ID" value="KAK6171664.1"/>
    <property type="molecule type" value="Genomic_DNA"/>
</dbReference>
<proteinExistence type="predicted"/>
<protein>
    <submittedName>
        <fullName evidence="2">Uncharacterized protein</fullName>
    </submittedName>
</protein>
<organism evidence="2 3">
    <name type="scientific">Patella caerulea</name>
    <name type="common">Rayed Mediterranean limpet</name>
    <dbReference type="NCBI Taxonomy" id="87958"/>
    <lineage>
        <taxon>Eukaryota</taxon>
        <taxon>Metazoa</taxon>
        <taxon>Spiralia</taxon>
        <taxon>Lophotrochozoa</taxon>
        <taxon>Mollusca</taxon>
        <taxon>Gastropoda</taxon>
        <taxon>Patellogastropoda</taxon>
        <taxon>Patelloidea</taxon>
        <taxon>Patellidae</taxon>
        <taxon>Patella</taxon>
    </lineage>
</organism>
<name>A0AAN8JBY0_PATCE</name>
<evidence type="ECO:0000313" key="3">
    <source>
        <dbReference type="Proteomes" id="UP001347796"/>
    </source>
</evidence>
<feature type="compositionally biased region" description="Basic residues" evidence="1">
    <location>
        <begin position="201"/>
        <end position="210"/>
    </location>
</feature>
<reference evidence="2 3" key="1">
    <citation type="submission" date="2024-01" db="EMBL/GenBank/DDBJ databases">
        <title>The genome of the rayed Mediterranean limpet Patella caerulea (Linnaeus, 1758).</title>
        <authorList>
            <person name="Anh-Thu Weber A."/>
            <person name="Halstead-Nussloch G."/>
        </authorList>
    </citation>
    <scope>NUCLEOTIDE SEQUENCE [LARGE SCALE GENOMIC DNA]</scope>
    <source>
        <strain evidence="2">AATW-2023a</strain>
        <tissue evidence="2">Whole specimen</tissue>
    </source>
</reference>
<feature type="region of interest" description="Disordered" evidence="1">
    <location>
        <begin position="185"/>
        <end position="218"/>
    </location>
</feature>
<accession>A0AAN8JBY0</accession>
<sequence>MKFAKKMKLVPFEGLPDVKPVEVRPVEPVYDRDPLQQAVENVHQDMQHVLNDPTLTDENKMQRYGQLLHRYQTMQRKRKQVVPLLDENIPEPREEETSEAPILESVPRPYKHRARLLLKHMKEKTPWSWNENLELVRNGVPIPNTNAIDIVNDLVRRRKNTQAPVGWFGVMQSLKATNVPREAIGNQERWNVLSTPPTRTPPRRPRKKKISSTDTPSIPTRRWLSLQKL</sequence>
<dbReference type="AlphaFoldDB" id="A0AAN8JBY0"/>
<keyword evidence="3" id="KW-1185">Reference proteome</keyword>
<comment type="caution">
    <text evidence="2">The sequence shown here is derived from an EMBL/GenBank/DDBJ whole genome shotgun (WGS) entry which is preliminary data.</text>
</comment>
<gene>
    <name evidence="2" type="ORF">SNE40_018106</name>
</gene>